<comment type="caution">
    <text evidence="4">The sequence shown here is derived from an EMBL/GenBank/DDBJ whole genome shotgun (WGS) entry which is preliminary data.</text>
</comment>
<dbReference type="InterPro" id="IPR001753">
    <property type="entry name" value="Enoyl-CoA_hydra/iso"/>
</dbReference>
<dbReference type="EC" id="4.2.1.17" evidence="4"/>
<evidence type="ECO:0000313" key="4">
    <source>
        <dbReference type="EMBL" id="PPQ29508.1"/>
    </source>
</evidence>
<dbReference type="GO" id="GO:0006635">
    <property type="term" value="P:fatty acid beta-oxidation"/>
    <property type="evidence" value="ECO:0007669"/>
    <property type="project" value="TreeGrafter"/>
</dbReference>
<dbReference type="Gene3D" id="1.10.12.10">
    <property type="entry name" value="Lyase 2-enoyl-coa Hydratase, Chain A, domain 2"/>
    <property type="match status" value="1"/>
</dbReference>
<name>A0A2S6N4I0_RHOGL</name>
<dbReference type="NCBIfam" id="NF004781">
    <property type="entry name" value="PRK06127.1"/>
    <property type="match status" value="1"/>
</dbReference>
<dbReference type="Pfam" id="PF00378">
    <property type="entry name" value="ECH_1"/>
    <property type="match status" value="1"/>
</dbReference>
<proteinExistence type="inferred from homology"/>
<dbReference type="InterPro" id="IPR029045">
    <property type="entry name" value="ClpP/crotonase-like_dom_sf"/>
</dbReference>
<dbReference type="InterPro" id="IPR018376">
    <property type="entry name" value="Enoyl-CoA_hyd/isom_CS"/>
</dbReference>
<dbReference type="Proteomes" id="UP000239724">
    <property type="component" value="Unassembled WGS sequence"/>
</dbReference>
<dbReference type="EMBL" id="NHRY01000226">
    <property type="protein sequence ID" value="PPQ29508.1"/>
    <property type="molecule type" value="Genomic_DNA"/>
</dbReference>
<dbReference type="AlphaFoldDB" id="A0A2S6N4I0"/>
<dbReference type="CDD" id="cd06558">
    <property type="entry name" value="crotonase-like"/>
    <property type="match status" value="1"/>
</dbReference>
<reference evidence="4 5" key="1">
    <citation type="journal article" date="2018" name="Arch. Microbiol.">
        <title>New insights into the metabolic potential of the phototrophic purple bacterium Rhodopila globiformis DSM 161(T) from its draft genome sequence and evidence for a vanadium-dependent nitrogenase.</title>
        <authorList>
            <person name="Imhoff J.F."/>
            <person name="Rahn T."/>
            <person name="Kunzel S."/>
            <person name="Neulinger S.C."/>
        </authorList>
    </citation>
    <scope>NUCLEOTIDE SEQUENCE [LARGE SCALE GENOMIC DNA]</scope>
    <source>
        <strain evidence="4 5">DSM 161</strain>
    </source>
</reference>
<dbReference type="OrthoDB" id="9795613at2"/>
<protein>
    <submittedName>
        <fullName evidence="4">Enoyl-CoA hydratase</fullName>
        <ecNumber evidence="4">4.2.1.17</ecNumber>
    </submittedName>
</protein>
<evidence type="ECO:0000256" key="2">
    <source>
        <dbReference type="ARBA" id="ARBA00023239"/>
    </source>
</evidence>
<dbReference type="SUPFAM" id="SSF52096">
    <property type="entry name" value="ClpP/crotonase"/>
    <property type="match status" value="1"/>
</dbReference>
<dbReference type="RefSeq" id="WP_104520862.1">
    <property type="nucleotide sequence ID" value="NZ_NHRY01000226.1"/>
</dbReference>
<dbReference type="GO" id="GO:0004300">
    <property type="term" value="F:enoyl-CoA hydratase activity"/>
    <property type="evidence" value="ECO:0007669"/>
    <property type="project" value="UniProtKB-EC"/>
</dbReference>
<evidence type="ECO:0000256" key="3">
    <source>
        <dbReference type="RuleBase" id="RU003707"/>
    </source>
</evidence>
<dbReference type="PANTHER" id="PTHR11941:SF54">
    <property type="entry name" value="ENOYL-COA HYDRATASE, MITOCHONDRIAL"/>
    <property type="match status" value="1"/>
</dbReference>
<gene>
    <name evidence="4" type="ORF">CCS01_21445</name>
</gene>
<evidence type="ECO:0000313" key="5">
    <source>
        <dbReference type="Proteomes" id="UP000239724"/>
    </source>
</evidence>
<evidence type="ECO:0000256" key="1">
    <source>
        <dbReference type="ARBA" id="ARBA00005254"/>
    </source>
</evidence>
<keyword evidence="2 4" id="KW-0456">Lyase</keyword>
<dbReference type="InterPro" id="IPR014748">
    <property type="entry name" value="Enoyl-CoA_hydra_C"/>
</dbReference>
<dbReference type="Gene3D" id="3.90.226.10">
    <property type="entry name" value="2-enoyl-CoA Hydratase, Chain A, domain 1"/>
    <property type="match status" value="1"/>
</dbReference>
<keyword evidence="5" id="KW-1185">Reference proteome</keyword>
<comment type="similarity">
    <text evidence="1 3">Belongs to the enoyl-CoA hydratase/isomerase family.</text>
</comment>
<dbReference type="PANTHER" id="PTHR11941">
    <property type="entry name" value="ENOYL-COA HYDRATASE-RELATED"/>
    <property type="match status" value="1"/>
</dbReference>
<sequence length="272" mass="29443">MLPNHAATTAFAGGKMLAARDDGVGLITFNQPEKRNAMSMEMWTGLGEILDEFAADSGVSVVVLTGAGDKAFVSGADISQFEKNRNSAESQAEYDRATSAGRDKFHAFQKPIIARIRGYCMGGGLAIAMAADLRIASAGSQFGIPAARLSIAYAPESVKRLIDLVGPAHARMILYTAKRIDAAEAERIGLINRMTTEEALDDVVLDIARTIADNAPLSVAASKLTINEMLKDESQRDMDAVRRMSEICFNSADYKEGRTAFMEKRQPRFVGR</sequence>
<accession>A0A2S6N4I0</accession>
<organism evidence="4 5">
    <name type="scientific">Rhodopila globiformis</name>
    <name type="common">Rhodopseudomonas globiformis</name>
    <dbReference type="NCBI Taxonomy" id="1071"/>
    <lineage>
        <taxon>Bacteria</taxon>
        <taxon>Pseudomonadati</taxon>
        <taxon>Pseudomonadota</taxon>
        <taxon>Alphaproteobacteria</taxon>
        <taxon>Acetobacterales</taxon>
        <taxon>Acetobacteraceae</taxon>
        <taxon>Rhodopila</taxon>
    </lineage>
</organism>
<dbReference type="PROSITE" id="PS00166">
    <property type="entry name" value="ENOYL_COA_HYDRATASE"/>
    <property type="match status" value="1"/>
</dbReference>